<evidence type="ECO:0000313" key="3">
    <source>
        <dbReference type="Proteomes" id="UP000003082"/>
    </source>
</evidence>
<dbReference type="AlphaFoldDB" id="B9CXR7"/>
<comment type="caution">
    <text evidence="2">The sequence shown here is derived from an EMBL/GenBank/DDBJ whole genome shotgun (WGS) entry which is preliminary data.</text>
</comment>
<name>B9CXR7_CAMRE</name>
<evidence type="ECO:0000256" key="1">
    <source>
        <dbReference type="SAM" id="MobiDB-lite"/>
    </source>
</evidence>
<accession>B9CXR7</accession>
<evidence type="ECO:0000313" key="2">
    <source>
        <dbReference type="EMBL" id="EEF15412.1"/>
    </source>
</evidence>
<protein>
    <submittedName>
        <fullName evidence="2">Uncharacterized protein</fullName>
    </submittedName>
</protein>
<sequence>MARAKFEGSQAAVKFELAQSQKCAVASEPSKPSRENLPNLTQMH</sequence>
<gene>
    <name evidence="2" type="ORF">CAMRE0001_0088</name>
</gene>
<dbReference type="EMBL" id="ACFU01000001">
    <property type="protein sequence ID" value="EEF15412.1"/>
    <property type="molecule type" value="Genomic_DNA"/>
</dbReference>
<dbReference type="STRING" id="553218.CAMRE0001_0088"/>
<reference evidence="2 3" key="1">
    <citation type="submission" date="2008-08" db="EMBL/GenBank/DDBJ databases">
        <authorList>
            <person name="Madupu R."/>
            <person name="Durkin A.S."/>
            <person name="Torralba M."/>
            <person name="Methe B."/>
            <person name="Sutton G.G."/>
            <person name="Strausberg R.L."/>
            <person name="Nelson K.E."/>
        </authorList>
    </citation>
    <scope>NUCLEOTIDE SEQUENCE [LARGE SCALE GENOMIC DNA]</scope>
    <source>
        <strain evidence="2 3">RM3267</strain>
    </source>
</reference>
<dbReference type="Proteomes" id="UP000003082">
    <property type="component" value="Unassembled WGS sequence"/>
</dbReference>
<organism evidence="2 3">
    <name type="scientific">Campylobacter rectus RM3267</name>
    <dbReference type="NCBI Taxonomy" id="553218"/>
    <lineage>
        <taxon>Bacteria</taxon>
        <taxon>Pseudomonadati</taxon>
        <taxon>Campylobacterota</taxon>
        <taxon>Epsilonproteobacteria</taxon>
        <taxon>Campylobacterales</taxon>
        <taxon>Campylobacteraceae</taxon>
        <taxon>Campylobacter</taxon>
    </lineage>
</organism>
<keyword evidence="3" id="KW-1185">Reference proteome</keyword>
<feature type="region of interest" description="Disordered" evidence="1">
    <location>
        <begin position="21"/>
        <end position="44"/>
    </location>
</feature>
<proteinExistence type="predicted"/>